<gene>
    <name evidence="2" type="ORF">Tsubulata_011956</name>
</gene>
<reference evidence="2" key="2">
    <citation type="journal article" date="2023" name="Plants (Basel)">
        <title>Annotation of the Turnera subulata (Passifloraceae) Draft Genome Reveals the S-Locus Evolved after the Divergence of Turneroideae from Passifloroideae in a Stepwise Manner.</title>
        <authorList>
            <person name="Henning P.M."/>
            <person name="Roalson E.H."/>
            <person name="Mir W."/>
            <person name="McCubbin A.G."/>
            <person name="Shore J.S."/>
        </authorList>
    </citation>
    <scope>NUCLEOTIDE SEQUENCE</scope>
    <source>
        <strain evidence="2">F60SS</strain>
    </source>
</reference>
<accession>A0A9Q0GL18</accession>
<proteinExistence type="predicted"/>
<dbReference type="OrthoDB" id="158672at2759"/>
<evidence type="ECO:0000256" key="1">
    <source>
        <dbReference type="SAM" id="MobiDB-lite"/>
    </source>
</evidence>
<comment type="caution">
    <text evidence="2">The sequence shown here is derived from an EMBL/GenBank/DDBJ whole genome shotgun (WGS) entry which is preliminary data.</text>
</comment>
<reference evidence="2" key="1">
    <citation type="submission" date="2022-02" db="EMBL/GenBank/DDBJ databases">
        <authorList>
            <person name="Henning P.M."/>
            <person name="McCubbin A.G."/>
            <person name="Shore J.S."/>
        </authorList>
    </citation>
    <scope>NUCLEOTIDE SEQUENCE</scope>
    <source>
        <strain evidence="2">F60SS</strain>
        <tissue evidence="2">Leaves</tissue>
    </source>
</reference>
<dbReference type="EMBL" id="JAKUCV010000311">
    <property type="protein sequence ID" value="KAJ4850494.1"/>
    <property type="molecule type" value="Genomic_DNA"/>
</dbReference>
<dbReference type="Proteomes" id="UP001141552">
    <property type="component" value="Unassembled WGS sequence"/>
</dbReference>
<evidence type="ECO:0000313" key="2">
    <source>
        <dbReference type="EMBL" id="KAJ4850494.1"/>
    </source>
</evidence>
<feature type="compositionally biased region" description="Polar residues" evidence="1">
    <location>
        <begin position="35"/>
        <end position="44"/>
    </location>
</feature>
<name>A0A9Q0GL18_9ROSI</name>
<dbReference type="AlphaFoldDB" id="A0A9Q0GL18"/>
<organism evidence="2 3">
    <name type="scientific">Turnera subulata</name>
    <dbReference type="NCBI Taxonomy" id="218843"/>
    <lineage>
        <taxon>Eukaryota</taxon>
        <taxon>Viridiplantae</taxon>
        <taxon>Streptophyta</taxon>
        <taxon>Embryophyta</taxon>
        <taxon>Tracheophyta</taxon>
        <taxon>Spermatophyta</taxon>
        <taxon>Magnoliopsida</taxon>
        <taxon>eudicotyledons</taxon>
        <taxon>Gunneridae</taxon>
        <taxon>Pentapetalae</taxon>
        <taxon>rosids</taxon>
        <taxon>fabids</taxon>
        <taxon>Malpighiales</taxon>
        <taxon>Passifloraceae</taxon>
        <taxon>Turnera</taxon>
    </lineage>
</organism>
<keyword evidence="3" id="KW-1185">Reference proteome</keyword>
<sequence length="112" mass="12964">MGFPQILTFLTTNNENRINDNTLPRPPNPARQNLIDHTTTNSRSHGFPRSFFNYFHRLVSTMQCAGKTNGASRTKEEEKVYSWLYALAQSDKDLVFEYVQSTERGEFPFLLT</sequence>
<feature type="region of interest" description="Disordered" evidence="1">
    <location>
        <begin position="16"/>
        <end position="44"/>
    </location>
</feature>
<protein>
    <submittedName>
        <fullName evidence="2">Uncharacterized protein</fullName>
    </submittedName>
</protein>
<evidence type="ECO:0000313" key="3">
    <source>
        <dbReference type="Proteomes" id="UP001141552"/>
    </source>
</evidence>